<dbReference type="AlphaFoldDB" id="A0A9P5TML6"/>
<feature type="compositionally biased region" description="Acidic residues" evidence="1">
    <location>
        <begin position="1"/>
        <end position="23"/>
    </location>
</feature>
<evidence type="ECO:0000313" key="3">
    <source>
        <dbReference type="EMBL" id="KAF8901337.1"/>
    </source>
</evidence>
<feature type="region of interest" description="Disordered" evidence="1">
    <location>
        <begin position="266"/>
        <end position="308"/>
    </location>
</feature>
<dbReference type="EMBL" id="JADNYJ010000042">
    <property type="protein sequence ID" value="KAF8901337.1"/>
    <property type="molecule type" value="Genomic_DNA"/>
</dbReference>
<feature type="compositionally biased region" description="Low complexity" evidence="1">
    <location>
        <begin position="274"/>
        <end position="297"/>
    </location>
</feature>
<dbReference type="PANTHER" id="PTHR39639">
    <property type="entry name" value="CHROMOSOME 16, WHOLE GENOME SHOTGUN SEQUENCE"/>
    <property type="match status" value="1"/>
</dbReference>
<evidence type="ECO:0000256" key="1">
    <source>
        <dbReference type="SAM" id="MobiDB-lite"/>
    </source>
</evidence>
<comment type="caution">
    <text evidence="3">The sequence shown here is derived from an EMBL/GenBank/DDBJ whole genome shotgun (WGS) entry which is preliminary data.</text>
</comment>
<protein>
    <recommendedName>
        <fullName evidence="2">GmrSD restriction endonucleases N-terminal domain-containing protein</fullName>
    </recommendedName>
</protein>
<feature type="region of interest" description="Disordered" evidence="1">
    <location>
        <begin position="1"/>
        <end position="84"/>
    </location>
</feature>
<evidence type="ECO:0000313" key="4">
    <source>
        <dbReference type="Proteomes" id="UP000724874"/>
    </source>
</evidence>
<gene>
    <name evidence="3" type="ORF">CPB84DRAFT_968819</name>
</gene>
<feature type="region of interest" description="Disordered" evidence="1">
    <location>
        <begin position="507"/>
        <end position="556"/>
    </location>
</feature>
<dbReference type="Pfam" id="PF03235">
    <property type="entry name" value="GmrSD_N"/>
    <property type="match status" value="1"/>
</dbReference>
<sequence length="570" mass="61249">MADEGSDYSELTELESEDSESESEPLNSRKKASSTADAKAKGSGSGTTAGGTQESTGKGKEKGKGRDGKGKGKGGGGSGYRIRNALKVPRATTYTAQALFDQMHTNDINLEPEYQRDVVWTEAKQIGLIDSIFRNFYIPPIIFSVNSYEDGSETKTCIDGKQRLTSIHRFMSGFIPHKDPETGERLWYKDPNTGKARRVLPVKYQRLFANKQIVCVEYQDITDASEREVFQRVQLGVALTPAEKLQVIKTPRADFIREILNLHMRESTSFPGPSSTQNSASQNSSSTSTQAQAQGQGPTEGGGWLSSRGLDWDTSRGSDFRGLAQAIYIMDSLGSLPASATALPGSSGSSTSASTKLFGIGTAPLEKWLSLTHPRKFPAEFEGKVRKAYGVFAEMVRDGRASASFRKAGKVSPVEFIAIGVFVFRHMGVAVDGAGAAGAGAGAGAAGGVDGNKDKGKRDRDRDRALHALAKGVERLREDVREKHVDVRNNARVVKTMMEFILGWKPAGGGGGDGDGDGSSSLSLSPPPPDDDDDSKPTSGMKRKRSEKIEDGDEKMKMLWIKAKANMGGG</sequence>
<proteinExistence type="predicted"/>
<accession>A0A9P5TML6</accession>
<keyword evidence="4" id="KW-1185">Reference proteome</keyword>
<dbReference type="InterPro" id="IPR004919">
    <property type="entry name" value="GmrSD_N"/>
</dbReference>
<feature type="compositionally biased region" description="Basic and acidic residues" evidence="1">
    <location>
        <begin position="57"/>
        <end position="70"/>
    </location>
</feature>
<evidence type="ECO:0000259" key="2">
    <source>
        <dbReference type="Pfam" id="PF03235"/>
    </source>
</evidence>
<dbReference type="OrthoDB" id="5419821at2759"/>
<feature type="compositionally biased region" description="Gly residues" evidence="1">
    <location>
        <begin position="440"/>
        <end position="450"/>
    </location>
</feature>
<dbReference type="PANTHER" id="PTHR39639:SF1">
    <property type="entry name" value="DUF262 DOMAIN-CONTAINING PROTEIN"/>
    <property type="match status" value="1"/>
</dbReference>
<organism evidence="3 4">
    <name type="scientific">Gymnopilus junonius</name>
    <name type="common">Spectacular rustgill mushroom</name>
    <name type="synonym">Gymnopilus spectabilis subsp. junonius</name>
    <dbReference type="NCBI Taxonomy" id="109634"/>
    <lineage>
        <taxon>Eukaryota</taxon>
        <taxon>Fungi</taxon>
        <taxon>Dikarya</taxon>
        <taxon>Basidiomycota</taxon>
        <taxon>Agaricomycotina</taxon>
        <taxon>Agaricomycetes</taxon>
        <taxon>Agaricomycetidae</taxon>
        <taxon>Agaricales</taxon>
        <taxon>Agaricineae</taxon>
        <taxon>Hymenogastraceae</taxon>
        <taxon>Gymnopilus</taxon>
    </lineage>
</organism>
<feature type="compositionally biased region" description="Basic and acidic residues" evidence="1">
    <location>
        <begin position="451"/>
        <end position="463"/>
    </location>
</feature>
<feature type="domain" description="GmrSD restriction endonucleases N-terminal" evidence="2">
    <location>
        <begin position="99"/>
        <end position="203"/>
    </location>
</feature>
<dbReference type="Proteomes" id="UP000724874">
    <property type="component" value="Unassembled WGS sequence"/>
</dbReference>
<feature type="region of interest" description="Disordered" evidence="1">
    <location>
        <begin position="440"/>
        <end position="463"/>
    </location>
</feature>
<name>A0A9P5TML6_GYMJU</name>
<reference evidence="3" key="1">
    <citation type="submission" date="2020-11" db="EMBL/GenBank/DDBJ databases">
        <authorList>
            <consortium name="DOE Joint Genome Institute"/>
            <person name="Ahrendt S."/>
            <person name="Riley R."/>
            <person name="Andreopoulos W."/>
            <person name="LaButti K."/>
            <person name="Pangilinan J."/>
            <person name="Ruiz-duenas F.J."/>
            <person name="Barrasa J.M."/>
            <person name="Sanchez-Garcia M."/>
            <person name="Camarero S."/>
            <person name="Miyauchi S."/>
            <person name="Serrano A."/>
            <person name="Linde D."/>
            <person name="Babiker R."/>
            <person name="Drula E."/>
            <person name="Ayuso-Fernandez I."/>
            <person name="Pacheco R."/>
            <person name="Padilla G."/>
            <person name="Ferreira P."/>
            <person name="Barriuso J."/>
            <person name="Kellner H."/>
            <person name="Castanera R."/>
            <person name="Alfaro M."/>
            <person name="Ramirez L."/>
            <person name="Pisabarro A.G."/>
            <person name="Kuo A."/>
            <person name="Tritt A."/>
            <person name="Lipzen A."/>
            <person name="He G."/>
            <person name="Yan M."/>
            <person name="Ng V."/>
            <person name="Cullen D."/>
            <person name="Martin F."/>
            <person name="Rosso M.-N."/>
            <person name="Henrissat B."/>
            <person name="Hibbett D."/>
            <person name="Martinez A.T."/>
            <person name="Grigoriev I.V."/>
        </authorList>
    </citation>
    <scope>NUCLEOTIDE SEQUENCE</scope>
    <source>
        <strain evidence="3">AH 44721</strain>
    </source>
</reference>